<feature type="domain" description="B12-binding" evidence="6">
    <location>
        <begin position="113"/>
        <end position="225"/>
    </location>
</feature>
<dbReference type="Proteomes" id="UP000654345">
    <property type="component" value="Unassembled WGS sequence"/>
</dbReference>
<dbReference type="RefSeq" id="WP_201374230.1">
    <property type="nucleotide sequence ID" value="NZ_BNJG01000002.1"/>
</dbReference>
<evidence type="ECO:0000259" key="6">
    <source>
        <dbReference type="PROSITE" id="PS51332"/>
    </source>
</evidence>
<evidence type="ECO:0000256" key="5">
    <source>
        <dbReference type="ARBA" id="ARBA00023014"/>
    </source>
</evidence>
<evidence type="ECO:0000313" key="8">
    <source>
        <dbReference type="EMBL" id="GHO57950.1"/>
    </source>
</evidence>
<dbReference type="InterPro" id="IPR023404">
    <property type="entry name" value="rSAM_horseshoe"/>
</dbReference>
<gene>
    <name evidence="8" type="ORF">KSB_64250</name>
</gene>
<dbReference type="SFLD" id="SFLDG01082">
    <property type="entry name" value="B12-binding_domain_containing"/>
    <property type="match status" value="1"/>
</dbReference>
<dbReference type="InterPro" id="IPR006638">
    <property type="entry name" value="Elp3/MiaA/NifB-like_rSAM"/>
</dbReference>
<dbReference type="PANTHER" id="PTHR43409:SF7">
    <property type="entry name" value="BLL1977 PROTEIN"/>
    <property type="match status" value="1"/>
</dbReference>
<dbReference type="InterPro" id="IPR058240">
    <property type="entry name" value="rSAM_sf"/>
</dbReference>
<keyword evidence="3" id="KW-0479">Metal-binding</keyword>
<sequence length="650" mass="74483">MRIGEQVLFMSMPFASSRRPSLGLSLLQAKLQESSIPSFIWYPFLPFVPRVGTKFYEEIADGKYPSNYLLGEWIFAPWLMSDPQNSSWDSEYDEKYLQYLQQPKNWLDVLYSRGIAQEDADTVRHVRQLIPAFFEDTLNAIEWDEIQFVGFTSVFQQHVASLAFARILKERYPHLTIVFGGANVEGPMGRGLLRSFPWVDAVVSGEGENIIIPLVKAVLNKEDYAHVPGVWTRRTVTSAQVPAVKMDELPYPIFEDFFAQHNVNEIKDSVSPSIMVETSRGCWWGQRSHCTFCGLNGLNMAFRSKSPERALREITELWDRYADRAANVLAVDNILDYRYINTLLPQLAQHPKRFSLFYETKANLKKQQIANFAEAHIDRVQPGIESLSTHVLKVMRKGVSALNNVQMLKWCHEYGITPYWNILWGFPGEQPEDYAQANEWAKRIFHLRPPVAFAPVRLDRFSPLFNEAQEFGIKDIKPTLAYEHIFPGLSPQERFDLAYFFDYDYQEKPGSGYTTDLIQTVRQWTSAHSSATLFYCPVGTRTLLVDTRTEQHLWLLDQEYLALLDALDAIAIKSDLAGHLNMDPEMLSMMLQTLDEHQWIIQEENRVLGLAIRLGRYQPSGQAQRFLASIFDGTGQATVAGHIRTPVAVS</sequence>
<evidence type="ECO:0000259" key="7">
    <source>
        <dbReference type="PROSITE" id="PS51918"/>
    </source>
</evidence>
<dbReference type="SFLD" id="SFLDF00324">
    <property type="entry name" value="bacteriocin_maturation"/>
    <property type="match status" value="1"/>
</dbReference>
<evidence type="ECO:0000256" key="4">
    <source>
        <dbReference type="ARBA" id="ARBA00023004"/>
    </source>
</evidence>
<dbReference type="SUPFAM" id="SSF102114">
    <property type="entry name" value="Radical SAM enzymes"/>
    <property type="match status" value="1"/>
</dbReference>
<dbReference type="InterPro" id="IPR023984">
    <property type="entry name" value="rSAM_ocin_1"/>
</dbReference>
<dbReference type="InterPro" id="IPR007197">
    <property type="entry name" value="rSAM"/>
</dbReference>
<evidence type="ECO:0000256" key="3">
    <source>
        <dbReference type="ARBA" id="ARBA00022723"/>
    </source>
</evidence>
<evidence type="ECO:0000256" key="1">
    <source>
        <dbReference type="ARBA" id="ARBA00001966"/>
    </source>
</evidence>
<dbReference type="PANTHER" id="PTHR43409">
    <property type="entry name" value="ANAEROBIC MAGNESIUM-PROTOPORPHYRIN IX MONOMETHYL ESTER CYCLASE-RELATED"/>
    <property type="match status" value="1"/>
</dbReference>
<dbReference type="NCBIfam" id="TIGR03975">
    <property type="entry name" value="rSAM_ocin_1"/>
    <property type="match status" value="1"/>
</dbReference>
<organism evidence="8 9">
    <name type="scientific">Ktedonobacter robiniae</name>
    <dbReference type="NCBI Taxonomy" id="2778365"/>
    <lineage>
        <taxon>Bacteria</taxon>
        <taxon>Bacillati</taxon>
        <taxon>Chloroflexota</taxon>
        <taxon>Ktedonobacteria</taxon>
        <taxon>Ktedonobacterales</taxon>
        <taxon>Ktedonobacteraceae</taxon>
        <taxon>Ktedonobacter</taxon>
    </lineage>
</organism>
<dbReference type="SFLD" id="SFLDS00029">
    <property type="entry name" value="Radical_SAM"/>
    <property type="match status" value="1"/>
</dbReference>
<keyword evidence="9" id="KW-1185">Reference proteome</keyword>
<proteinExistence type="predicted"/>
<dbReference type="Gene3D" id="3.40.50.280">
    <property type="entry name" value="Cobalamin-binding domain"/>
    <property type="match status" value="1"/>
</dbReference>
<keyword evidence="4" id="KW-0408">Iron</keyword>
<accession>A0ABQ3V008</accession>
<dbReference type="EMBL" id="BNJG01000002">
    <property type="protein sequence ID" value="GHO57950.1"/>
    <property type="molecule type" value="Genomic_DNA"/>
</dbReference>
<dbReference type="SMART" id="SM00729">
    <property type="entry name" value="Elp3"/>
    <property type="match status" value="1"/>
</dbReference>
<dbReference type="PROSITE" id="PS51918">
    <property type="entry name" value="RADICAL_SAM"/>
    <property type="match status" value="1"/>
</dbReference>
<evidence type="ECO:0000313" key="9">
    <source>
        <dbReference type="Proteomes" id="UP000654345"/>
    </source>
</evidence>
<dbReference type="Gene3D" id="3.80.30.20">
    <property type="entry name" value="tm_1862 like domain"/>
    <property type="match status" value="1"/>
</dbReference>
<comment type="cofactor">
    <cofactor evidence="1">
        <name>[4Fe-4S] cluster</name>
        <dbReference type="ChEBI" id="CHEBI:49883"/>
    </cofactor>
</comment>
<dbReference type="Pfam" id="PF04055">
    <property type="entry name" value="Radical_SAM"/>
    <property type="match status" value="1"/>
</dbReference>
<evidence type="ECO:0000256" key="2">
    <source>
        <dbReference type="ARBA" id="ARBA00022691"/>
    </source>
</evidence>
<protein>
    <submittedName>
        <fullName evidence="8">RiPP maturation radical SAM protein 1</fullName>
    </submittedName>
</protein>
<keyword evidence="5" id="KW-0411">Iron-sulfur</keyword>
<dbReference type="PROSITE" id="PS51332">
    <property type="entry name" value="B12_BINDING"/>
    <property type="match status" value="1"/>
</dbReference>
<reference evidence="8 9" key="1">
    <citation type="journal article" date="2021" name="Int. J. Syst. Evol. Microbiol.">
        <title>Reticulibacter mediterranei gen. nov., sp. nov., within the new family Reticulibacteraceae fam. nov., and Ktedonospora formicarum gen. nov., sp. nov., Ktedonobacter robiniae sp. nov., Dictyobacter formicarum sp. nov. and Dictyobacter arantiisoli sp. nov., belonging to the class Ktedonobacteria.</title>
        <authorList>
            <person name="Yabe S."/>
            <person name="Zheng Y."/>
            <person name="Wang C.M."/>
            <person name="Sakai Y."/>
            <person name="Abe K."/>
            <person name="Yokota A."/>
            <person name="Donadio S."/>
            <person name="Cavaletti L."/>
            <person name="Monciardini P."/>
        </authorList>
    </citation>
    <scope>NUCLEOTIDE SEQUENCE [LARGE SCALE GENOMIC DNA]</scope>
    <source>
        <strain evidence="8 9">SOSP1-30</strain>
    </source>
</reference>
<keyword evidence="2" id="KW-0949">S-adenosyl-L-methionine</keyword>
<feature type="domain" description="Radical SAM core" evidence="7">
    <location>
        <begin position="268"/>
        <end position="496"/>
    </location>
</feature>
<dbReference type="InterPro" id="IPR051198">
    <property type="entry name" value="BchE-like"/>
</dbReference>
<comment type="caution">
    <text evidence="8">The sequence shown here is derived from an EMBL/GenBank/DDBJ whole genome shotgun (WGS) entry which is preliminary data.</text>
</comment>
<name>A0ABQ3V008_9CHLR</name>
<dbReference type="InterPro" id="IPR006158">
    <property type="entry name" value="Cobalamin-bd"/>
</dbReference>